<sequence length="61" mass="5960">MEGLKVNLVAATAVMMLVALSAVQNVAAVDAPAPSPASDASSTFVPAALASFVALAVATLF</sequence>
<dbReference type="EnsemblPlants" id="Kaladp0039s0158.1.v1.1">
    <property type="protein sequence ID" value="Kaladp0039s0158.1.v1.1.CDS.1"/>
    <property type="gene ID" value="Kaladp0039s0158.v1.1"/>
</dbReference>
<keyword evidence="6 11" id="KW-0472">Membrane</keyword>
<evidence type="ECO:0000256" key="4">
    <source>
        <dbReference type="ARBA" id="ARBA00022729"/>
    </source>
</evidence>
<keyword evidence="4 12" id="KW-0732">Signal</keyword>
<feature type="signal peptide" evidence="12">
    <location>
        <begin position="1"/>
        <end position="28"/>
    </location>
</feature>
<dbReference type="PANTHER" id="PTHR34114:SF11">
    <property type="entry name" value="ARABINOGALACTAN PROTEIN 13-RELATED"/>
    <property type="match status" value="1"/>
</dbReference>
<accession>A0A7N0ZUR5</accession>
<evidence type="ECO:0000256" key="10">
    <source>
        <dbReference type="ARBA" id="ARBA00037868"/>
    </source>
</evidence>
<dbReference type="Gramene" id="Kaladp0039s0158.1.v1.1">
    <property type="protein sequence ID" value="Kaladp0039s0158.1.v1.1.CDS.1"/>
    <property type="gene ID" value="Kaladp0039s0158.v1.1"/>
</dbReference>
<dbReference type="AlphaFoldDB" id="A0A7N0ZUR5"/>
<comment type="subcellular location">
    <subcellularLocation>
        <location evidence="10">Endomembrane system</location>
        <topology evidence="10">Lipid-anchor</topology>
    </subcellularLocation>
    <subcellularLocation>
        <location evidence="1">Membrane</location>
        <topology evidence="1">Lipid-anchor</topology>
        <topology evidence="1">GPI-anchor</topology>
    </subcellularLocation>
</comment>
<evidence type="ECO:0000256" key="2">
    <source>
        <dbReference type="ARBA" id="ARBA00005835"/>
    </source>
</evidence>
<organism evidence="13 14">
    <name type="scientific">Kalanchoe fedtschenkoi</name>
    <name type="common">Lavender scallops</name>
    <name type="synonym">South American air plant</name>
    <dbReference type="NCBI Taxonomy" id="63787"/>
    <lineage>
        <taxon>Eukaryota</taxon>
        <taxon>Viridiplantae</taxon>
        <taxon>Streptophyta</taxon>
        <taxon>Embryophyta</taxon>
        <taxon>Tracheophyta</taxon>
        <taxon>Spermatophyta</taxon>
        <taxon>Magnoliopsida</taxon>
        <taxon>eudicotyledons</taxon>
        <taxon>Gunneridae</taxon>
        <taxon>Pentapetalae</taxon>
        <taxon>Saxifragales</taxon>
        <taxon>Crassulaceae</taxon>
        <taxon>Kalanchoe</taxon>
    </lineage>
</organism>
<evidence type="ECO:0000256" key="7">
    <source>
        <dbReference type="ARBA" id="ARBA00023180"/>
    </source>
</evidence>
<evidence type="ECO:0000256" key="8">
    <source>
        <dbReference type="ARBA" id="ARBA00023278"/>
    </source>
</evidence>
<evidence type="ECO:0000256" key="9">
    <source>
        <dbReference type="ARBA" id="ARBA00023288"/>
    </source>
</evidence>
<protein>
    <submittedName>
        <fullName evidence="13">Uncharacterized protein</fullName>
    </submittedName>
</protein>
<dbReference type="OMA" id="KMKMFVV"/>
<evidence type="ECO:0000256" key="12">
    <source>
        <dbReference type="SAM" id="SignalP"/>
    </source>
</evidence>
<keyword evidence="3" id="KW-0336">GPI-anchor</keyword>
<evidence type="ECO:0000313" key="14">
    <source>
        <dbReference type="Proteomes" id="UP000594263"/>
    </source>
</evidence>
<dbReference type="Proteomes" id="UP000594263">
    <property type="component" value="Unplaced"/>
</dbReference>
<keyword evidence="7" id="KW-0325">Glycoprotein</keyword>
<evidence type="ECO:0000256" key="6">
    <source>
        <dbReference type="ARBA" id="ARBA00023136"/>
    </source>
</evidence>
<evidence type="ECO:0000313" key="13">
    <source>
        <dbReference type="EnsemblPlants" id="Kaladp0039s0158.1.v1.1.CDS.1"/>
    </source>
</evidence>
<dbReference type="GO" id="GO:0098552">
    <property type="term" value="C:side of membrane"/>
    <property type="evidence" value="ECO:0007669"/>
    <property type="project" value="UniProtKB-KW"/>
</dbReference>
<keyword evidence="14" id="KW-1185">Reference proteome</keyword>
<dbReference type="InterPro" id="IPR039281">
    <property type="entry name" value="AGP3/12/13/14/21"/>
</dbReference>
<proteinExistence type="inferred from homology"/>
<reference evidence="13" key="1">
    <citation type="submission" date="2021-01" db="UniProtKB">
        <authorList>
            <consortium name="EnsemblPlants"/>
        </authorList>
    </citation>
    <scope>IDENTIFICATION</scope>
</reference>
<keyword evidence="8" id="KW-0379">Hydroxylation</keyword>
<feature type="chain" id="PRO_5029631467" evidence="12">
    <location>
        <begin position="29"/>
        <end position="61"/>
    </location>
</feature>
<keyword evidence="11" id="KW-1133">Transmembrane helix</keyword>
<comment type="similarity">
    <text evidence="2">Belongs to the AG-peptide AGP family.</text>
</comment>
<keyword evidence="9" id="KW-0449">Lipoprotein</keyword>
<keyword evidence="5" id="KW-0654">Proteoglycan</keyword>
<dbReference type="GO" id="GO:0012505">
    <property type="term" value="C:endomembrane system"/>
    <property type="evidence" value="ECO:0007669"/>
    <property type="project" value="UniProtKB-SubCell"/>
</dbReference>
<dbReference type="PANTHER" id="PTHR34114">
    <property type="entry name" value="ARABINOGALACTAN PEPTIDE 1"/>
    <property type="match status" value="1"/>
</dbReference>
<name>A0A7N0ZUR5_KALFE</name>
<keyword evidence="11" id="KW-0812">Transmembrane</keyword>
<evidence type="ECO:0000256" key="11">
    <source>
        <dbReference type="SAM" id="Phobius"/>
    </source>
</evidence>
<evidence type="ECO:0000256" key="3">
    <source>
        <dbReference type="ARBA" id="ARBA00022622"/>
    </source>
</evidence>
<evidence type="ECO:0000256" key="5">
    <source>
        <dbReference type="ARBA" id="ARBA00022974"/>
    </source>
</evidence>
<evidence type="ECO:0000256" key="1">
    <source>
        <dbReference type="ARBA" id="ARBA00004589"/>
    </source>
</evidence>
<feature type="transmembrane region" description="Helical" evidence="11">
    <location>
        <begin position="44"/>
        <end position="60"/>
    </location>
</feature>